<proteinExistence type="predicted"/>
<keyword evidence="3" id="KW-1185">Reference proteome</keyword>
<feature type="compositionally biased region" description="Basic and acidic residues" evidence="1">
    <location>
        <begin position="264"/>
        <end position="280"/>
    </location>
</feature>
<protein>
    <submittedName>
        <fullName evidence="2">Uncharacterized protein</fullName>
    </submittedName>
</protein>
<dbReference type="EMBL" id="JBBPBN010000378">
    <property type="protein sequence ID" value="KAK8487802.1"/>
    <property type="molecule type" value="Genomic_DNA"/>
</dbReference>
<accession>A0ABR2A553</accession>
<name>A0ABR2A553_9ROSI</name>
<dbReference type="Proteomes" id="UP001396334">
    <property type="component" value="Unassembled WGS sequence"/>
</dbReference>
<gene>
    <name evidence="2" type="ORF">V6N11_066287</name>
</gene>
<feature type="region of interest" description="Disordered" evidence="1">
    <location>
        <begin position="250"/>
        <end position="280"/>
    </location>
</feature>
<evidence type="ECO:0000313" key="2">
    <source>
        <dbReference type="EMBL" id="KAK8487802.1"/>
    </source>
</evidence>
<evidence type="ECO:0000256" key="1">
    <source>
        <dbReference type="SAM" id="MobiDB-lite"/>
    </source>
</evidence>
<evidence type="ECO:0000313" key="3">
    <source>
        <dbReference type="Proteomes" id="UP001396334"/>
    </source>
</evidence>
<organism evidence="2 3">
    <name type="scientific">Hibiscus sabdariffa</name>
    <name type="common">roselle</name>
    <dbReference type="NCBI Taxonomy" id="183260"/>
    <lineage>
        <taxon>Eukaryota</taxon>
        <taxon>Viridiplantae</taxon>
        <taxon>Streptophyta</taxon>
        <taxon>Embryophyta</taxon>
        <taxon>Tracheophyta</taxon>
        <taxon>Spermatophyta</taxon>
        <taxon>Magnoliopsida</taxon>
        <taxon>eudicotyledons</taxon>
        <taxon>Gunneridae</taxon>
        <taxon>Pentapetalae</taxon>
        <taxon>rosids</taxon>
        <taxon>malvids</taxon>
        <taxon>Malvales</taxon>
        <taxon>Malvaceae</taxon>
        <taxon>Malvoideae</taxon>
        <taxon>Hibiscus</taxon>
    </lineage>
</organism>
<comment type="caution">
    <text evidence="2">The sequence shown here is derived from an EMBL/GenBank/DDBJ whole genome shotgun (WGS) entry which is preliminary data.</text>
</comment>
<sequence>MGVYQEGPLRGQSRRVDGVIDVEKLSVLETCALGWVKEAVSMRVLTKEMDATRLWGKYLRVDVATEEPTSFERAHILIETSVRGRIDEVVEVASLGTMFSIVVQEAELVRVLAIDQYGVEDGAALSEQSQEASVASPRKNSLVEQRGRCGFCFYEIRSGEGLDIVHPLVSIVERDSLGVKVVGDCESTEKYGHVVGLNGVGTPSTTVLGLAGAAAAPVIGSAHRGARKVKSVNILVEALGSPAQNRVIAAARSRGGRGRPPKVSRVEEAGEESKWDSVFS</sequence>
<reference evidence="2 3" key="1">
    <citation type="journal article" date="2024" name="G3 (Bethesda)">
        <title>Genome assembly of Hibiscus sabdariffa L. provides insights into metabolisms of medicinal natural products.</title>
        <authorList>
            <person name="Kim T."/>
        </authorList>
    </citation>
    <scope>NUCLEOTIDE SEQUENCE [LARGE SCALE GENOMIC DNA]</scope>
    <source>
        <strain evidence="2">TK-2024</strain>
        <tissue evidence="2">Old leaves</tissue>
    </source>
</reference>